<sequence length="111" mass="12753">MLSPRAYRHLGDTLKESGELLPVIVGDDTFYIFNCLALGEEELDNCEYEMLGDVPVQRLKLRFKKFAQSLTVFKSNYETCLTVFCNQRLKGAVDQFRLSGILFDENLVESF</sequence>
<protein>
    <submittedName>
        <fullName evidence="1">Uncharacterized protein</fullName>
    </submittedName>
</protein>
<dbReference type="Proteomes" id="UP001596425">
    <property type="component" value="Unassembled WGS sequence"/>
</dbReference>
<organism evidence="1 2">
    <name type="scientific">Microbulbifer taiwanensis</name>
    <dbReference type="NCBI Taxonomy" id="986746"/>
    <lineage>
        <taxon>Bacteria</taxon>
        <taxon>Pseudomonadati</taxon>
        <taxon>Pseudomonadota</taxon>
        <taxon>Gammaproteobacteria</taxon>
        <taxon>Cellvibrionales</taxon>
        <taxon>Microbulbiferaceae</taxon>
        <taxon>Microbulbifer</taxon>
    </lineage>
</organism>
<accession>A0ABW1YJY7</accession>
<proteinExistence type="predicted"/>
<dbReference type="RefSeq" id="WP_377516575.1">
    <property type="nucleotide sequence ID" value="NZ_JBHSVR010000001.1"/>
</dbReference>
<reference evidence="2" key="1">
    <citation type="journal article" date="2019" name="Int. J. Syst. Evol. Microbiol.">
        <title>The Global Catalogue of Microorganisms (GCM) 10K type strain sequencing project: providing services to taxonomists for standard genome sequencing and annotation.</title>
        <authorList>
            <consortium name="The Broad Institute Genomics Platform"/>
            <consortium name="The Broad Institute Genome Sequencing Center for Infectious Disease"/>
            <person name="Wu L."/>
            <person name="Ma J."/>
        </authorList>
    </citation>
    <scope>NUCLEOTIDE SEQUENCE [LARGE SCALE GENOMIC DNA]</scope>
    <source>
        <strain evidence="2">CGMCC 1.13718</strain>
    </source>
</reference>
<gene>
    <name evidence="1" type="ORF">ACFQBM_01035</name>
</gene>
<name>A0ABW1YJY7_9GAMM</name>
<comment type="caution">
    <text evidence="1">The sequence shown here is derived from an EMBL/GenBank/DDBJ whole genome shotgun (WGS) entry which is preliminary data.</text>
</comment>
<keyword evidence="2" id="KW-1185">Reference proteome</keyword>
<evidence type="ECO:0000313" key="2">
    <source>
        <dbReference type="Proteomes" id="UP001596425"/>
    </source>
</evidence>
<dbReference type="EMBL" id="JBHSVR010000001">
    <property type="protein sequence ID" value="MFC6631840.1"/>
    <property type="molecule type" value="Genomic_DNA"/>
</dbReference>
<evidence type="ECO:0000313" key="1">
    <source>
        <dbReference type="EMBL" id="MFC6631840.1"/>
    </source>
</evidence>